<dbReference type="EMBL" id="JAGDFL010000445">
    <property type="protein sequence ID" value="KAG7388358.1"/>
    <property type="molecule type" value="Genomic_DNA"/>
</dbReference>
<proteinExistence type="predicted"/>
<dbReference type="OrthoDB" id="421226at2759"/>
<dbReference type="AlphaFoldDB" id="A0A8T1W6N7"/>
<sequence>MRIAFTVDCFGDILARNILETCYELFTCVLGWIFIGQVIGRINALMVTLDKARKLRNDRVEDFQQYAKQRALPDRLRLRAMKGLAIKAECQLELELPSTLRDLPGSLRALVAGEMYNAILKPLPEFAALSSPQLEVMARALNLEIYLPGDIICETNRMAHYSVSSRSSSLVLDGSSRFEQCEAAKYCSCNVAFGIASGLPAYVHKLSNPYSQ</sequence>
<accession>A0A8T1W6N7</accession>
<dbReference type="InterPro" id="IPR045319">
    <property type="entry name" value="KAT/AKT"/>
</dbReference>
<dbReference type="PANTHER" id="PTHR45743">
    <property type="entry name" value="POTASSIUM CHANNEL AKT1"/>
    <property type="match status" value="1"/>
</dbReference>
<dbReference type="GO" id="GO:0005249">
    <property type="term" value="F:voltage-gated potassium channel activity"/>
    <property type="evidence" value="ECO:0007669"/>
    <property type="project" value="InterPro"/>
</dbReference>
<protein>
    <submittedName>
        <fullName evidence="1">Uncharacterized protein</fullName>
    </submittedName>
</protein>
<organism evidence="1 2">
    <name type="scientific">Phytophthora boehmeriae</name>
    <dbReference type="NCBI Taxonomy" id="109152"/>
    <lineage>
        <taxon>Eukaryota</taxon>
        <taxon>Sar</taxon>
        <taxon>Stramenopiles</taxon>
        <taxon>Oomycota</taxon>
        <taxon>Peronosporomycetes</taxon>
        <taxon>Peronosporales</taxon>
        <taxon>Peronosporaceae</taxon>
        <taxon>Phytophthora</taxon>
    </lineage>
</organism>
<reference evidence="1" key="1">
    <citation type="submission" date="2021-02" db="EMBL/GenBank/DDBJ databases">
        <authorList>
            <person name="Palmer J.M."/>
        </authorList>
    </citation>
    <scope>NUCLEOTIDE SEQUENCE</scope>
    <source>
        <strain evidence="1">SCRP23</strain>
    </source>
</reference>
<gene>
    <name evidence="1" type="ORF">PHYBOEH_007885</name>
</gene>
<name>A0A8T1W6N7_9STRA</name>
<evidence type="ECO:0000313" key="1">
    <source>
        <dbReference type="EMBL" id="KAG7388358.1"/>
    </source>
</evidence>
<dbReference type="PANTHER" id="PTHR45743:SF2">
    <property type="entry name" value="POTASSIUM CHANNEL AKT1"/>
    <property type="match status" value="1"/>
</dbReference>
<dbReference type="Proteomes" id="UP000693981">
    <property type="component" value="Unassembled WGS sequence"/>
</dbReference>
<evidence type="ECO:0000313" key="2">
    <source>
        <dbReference type="Proteomes" id="UP000693981"/>
    </source>
</evidence>
<comment type="caution">
    <text evidence="1">The sequence shown here is derived from an EMBL/GenBank/DDBJ whole genome shotgun (WGS) entry which is preliminary data.</text>
</comment>
<keyword evidence="2" id="KW-1185">Reference proteome</keyword>